<name>A0A9X8N4A5_9ACTN</name>
<evidence type="ECO:0000313" key="2">
    <source>
        <dbReference type="Proteomes" id="UP000184388"/>
    </source>
</evidence>
<accession>A0A9X8N4A5</accession>
<comment type="caution">
    <text evidence="1">The sequence shown here is derived from an EMBL/GenBank/DDBJ whole genome shotgun (WGS) entry which is preliminary data.</text>
</comment>
<organism evidence="1 2">
    <name type="scientific">Streptomyces yunnanensis</name>
    <dbReference type="NCBI Taxonomy" id="156453"/>
    <lineage>
        <taxon>Bacteria</taxon>
        <taxon>Bacillati</taxon>
        <taxon>Actinomycetota</taxon>
        <taxon>Actinomycetes</taxon>
        <taxon>Kitasatosporales</taxon>
        <taxon>Streptomycetaceae</taxon>
        <taxon>Streptomyces</taxon>
    </lineage>
</organism>
<evidence type="ECO:0000313" key="1">
    <source>
        <dbReference type="EMBL" id="SHM91191.1"/>
    </source>
</evidence>
<dbReference type="RefSeq" id="WP_073447471.1">
    <property type="nucleotide sequence ID" value="NZ_FRBK01000016.1"/>
</dbReference>
<sequence length="90" mass="9837">MTIDSRAATWASLFQGPPPAAALREQWAHGLARNQAAPEDVQHGLLGHTHHLLWQPLPVGVVDAAVDHPDRRVRGLLAEAQPHLTAQHWA</sequence>
<gene>
    <name evidence="1" type="ORF">SAMN05216268_11647</name>
</gene>
<proteinExistence type="predicted"/>
<dbReference type="AlphaFoldDB" id="A0A9X8N4A5"/>
<dbReference type="Proteomes" id="UP000184388">
    <property type="component" value="Unassembled WGS sequence"/>
</dbReference>
<reference evidence="2" key="1">
    <citation type="submission" date="2016-11" db="EMBL/GenBank/DDBJ databases">
        <authorList>
            <person name="Jaros S."/>
            <person name="Januszkiewicz K."/>
            <person name="Wedrychowicz H."/>
        </authorList>
    </citation>
    <scope>NUCLEOTIDE SEQUENCE [LARGE SCALE GENOMIC DNA]</scope>
    <source>
        <strain evidence="2">CGMCC 4.3555</strain>
    </source>
</reference>
<protein>
    <submittedName>
        <fullName evidence="1">Uncharacterized protein</fullName>
    </submittedName>
</protein>
<dbReference type="EMBL" id="FRBK01000016">
    <property type="protein sequence ID" value="SHM91191.1"/>
    <property type="molecule type" value="Genomic_DNA"/>
</dbReference>